<dbReference type="InterPro" id="IPR034139">
    <property type="entry name" value="TOPRIM_OLD"/>
</dbReference>
<dbReference type="InterPro" id="IPR027417">
    <property type="entry name" value="P-loop_NTPase"/>
</dbReference>
<feature type="domain" description="OLD protein-like TOPRIM" evidence="2">
    <location>
        <begin position="401"/>
        <end position="467"/>
    </location>
</feature>
<dbReference type="EMBL" id="CP138858">
    <property type="protein sequence ID" value="WPJ95132.1"/>
    <property type="molecule type" value="Genomic_DNA"/>
</dbReference>
<dbReference type="Gene3D" id="3.40.50.300">
    <property type="entry name" value="P-loop containing nucleotide triphosphate hydrolases"/>
    <property type="match status" value="2"/>
</dbReference>
<protein>
    <submittedName>
        <fullName evidence="3">AAA family ATPase</fullName>
    </submittedName>
</protein>
<evidence type="ECO:0000313" key="4">
    <source>
        <dbReference type="Proteomes" id="UP001324993"/>
    </source>
</evidence>
<dbReference type="PANTHER" id="PTHR43581">
    <property type="entry name" value="ATP/GTP PHOSPHATASE"/>
    <property type="match status" value="1"/>
</dbReference>
<accession>A0ABZ0RGI0</accession>
<dbReference type="Proteomes" id="UP001324993">
    <property type="component" value="Chromosome"/>
</dbReference>
<evidence type="ECO:0000259" key="1">
    <source>
        <dbReference type="Pfam" id="PF13175"/>
    </source>
</evidence>
<reference evidence="3 4" key="1">
    <citation type="submission" date="2023-11" db="EMBL/GenBank/DDBJ databases">
        <title>Coraliomargarita sp. nov., isolated from marine algae.</title>
        <authorList>
            <person name="Lee J.K."/>
            <person name="Baek J.H."/>
            <person name="Kim J.M."/>
            <person name="Choi D.G."/>
            <person name="Jeon C.O."/>
        </authorList>
    </citation>
    <scope>NUCLEOTIDE SEQUENCE [LARGE SCALE GENOMIC DNA]</scope>
    <source>
        <strain evidence="3 4">J2-16</strain>
    </source>
</reference>
<gene>
    <name evidence="3" type="ORF">SH580_17040</name>
</gene>
<dbReference type="InterPro" id="IPR041685">
    <property type="entry name" value="AAA_GajA/Old/RecF-like"/>
</dbReference>
<proteinExistence type="predicted"/>
<dbReference type="Pfam" id="PF20469">
    <property type="entry name" value="OLD-like_TOPRIM"/>
    <property type="match status" value="1"/>
</dbReference>
<evidence type="ECO:0000259" key="2">
    <source>
        <dbReference type="Pfam" id="PF20469"/>
    </source>
</evidence>
<dbReference type="SUPFAM" id="SSF52540">
    <property type="entry name" value="P-loop containing nucleoside triphosphate hydrolases"/>
    <property type="match status" value="1"/>
</dbReference>
<dbReference type="CDD" id="cd01026">
    <property type="entry name" value="TOPRIM_OLD"/>
    <property type="match status" value="1"/>
</dbReference>
<keyword evidence="4" id="KW-1185">Reference proteome</keyword>
<sequence length="603" mass="67737">MRLSSIKIRNFRNFSDFEVQLGRSAVILGENQIGKTNLIHALRLVMDPSLPDSARQLRHEDFWDGAKPLDEESHIQICVEISDFEDDEDELAILAEHLVEPTPMVARLTYEFGPIPDLGREPCNEEDFEFVTYGGDRPENRFGYELRKRMPIEVMSALRDAEGDLARWSRSPLKPLLDQMKSELEPRELDDIADAVTSATDRISELEPIQELRIKINRTLKRMAGANHATEMDLGFSATDPNKLLRSLRLLFDDKKRDISEASLGTANVLYLALRSLDLEAMVDAGNREHTFFSIEEPEAHLHPHLQRLVYKSYLRPRSPENVSARDDEEGGGKIVKRVSYLMTTHSAEIASVTPVESLIFLRKNAEGTSTIGVSGSSIPLSVRERDDIERYLDVSRAEGLFARGILLVEGDAEKFLVPLLAARAGYDLDALGVTVCSVAGTNFVPYVKFFGPHGLNIPMAVITDGDPYGDEDSYGDERAVNQILPALLGEEETPTDFDECLGILGENGIFLNEYTFEVDLFEAGYCWSISNTMRDLCTVKAAVNRARKRAETKEMTDEEVFLKDVGYVGKGRFAQRLASYIAHSKVRSCPKYILEAIRYVVE</sequence>
<dbReference type="Pfam" id="PF13175">
    <property type="entry name" value="AAA_15"/>
    <property type="match status" value="2"/>
</dbReference>
<feature type="domain" description="Endonuclease GajA/Old nuclease/RecF-like AAA" evidence="1">
    <location>
        <begin position="1"/>
        <end position="81"/>
    </location>
</feature>
<dbReference type="InterPro" id="IPR051396">
    <property type="entry name" value="Bact_Antivir_Def_Nuclease"/>
</dbReference>
<evidence type="ECO:0000313" key="3">
    <source>
        <dbReference type="EMBL" id="WPJ95132.1"/>
    </source>
</evidence>
<feature type="domain" description="Endonuclease GajA/Old nuclease/RecF-like AAA" evidence="1">
    <location>
        <begin position="204"/>
        <end position="351"/>
    </location>
</feature>
<dbReference type="PANTHER" id="PTHR43581:SF4">
    <property type="entry name" value="ATP_GTP PHOSPHATASE"/>
    <property type="match status" value="1"/>
</dbReference>
<organism evidence="3 4">
    <name type="scientific">Coraliomargarita algicola</name>
    <dbReference type="NCBI Taxonomy" id="3092156"/>
    <lineage>
        <taxon>Bacteria</taxon>
        <taxon>Pseudomonadati</taxon>
        <taxon>Verrucomicrobiota</taxon>
        <taxon>Opitutia</taxon>
        <taxon>Puniceicoccales</taxon>
        <taxon>Coraliomargaritaceae</taxon>
        <taxon>Coraliomargarita</taxon>
    </lineage>
</organism>
<name>A0ABZ0RGI0_9BACT</name>
<dbReference type="RefSeq" id="WP_319832025.1">
    <property type="nucleotide sequence ID" value="NZ_CP138858.1"/>
</dbReference>